<dbReference type="InterPro" id="IPR027417">
    <property type="entry name" value="P-loop_NTPase"/>
</dbReference>
<evidence type="ECO:0000256" key="1">
    <source>
        <dbReference type="ARBA" id="ARBA00022448"/>
    </source>
</evidence>
<dbReference type="Pfam" id="PF00005">
    <property type="entry name" value="ABC_tran"/>
    <property type="match status" value="1"/>
</dbReference>
<reference evidence="5 6" key="1">
    <citation type="submission" date="2018-06" db="EMBL/GenBank/DDBJ databases">
        <title>Sphaerisporangium craniellae sp. nov., isolated from a marine sponge in the South China Sea.</title>
        <authorList>
            <person name="Li L."/>
        </authorList>
    </citation>
    <scope>NUCLEOTIDE SEQUENCE [LARGE SCALE GENOMIC DNA]</scope>
    <source>
        <strain evidence="5 6">LHW63015</strain>
    </source>
</reference>
<evidence type="ECO:0000313" key="5">
    <source>
        <dbReference type="EMBL" id="RBQ16083.1"/>
    </source>
</evidence>
<dbReference type="SUPFAM" id="SSF52540">
    <property type="entry name" value="P-loop containing nucleoside triphosphate hydrolases"/>
    <property type="match status" value="1"/>
</dbReference>
<dbReference type="EMBL" id="QMEY01000019">
    <property type="protein sequence ID" value="RBQ16083.1"/>
    <property type="molecule type" value="Genomic_DNA"/>
</dbReference>
<name>A0A366LRD5_9ACTN</name>
<evidence type="ECO:0000256" key="3">
    <source>
        <dbReference type="ARBA" id="ARBA00022840"/>
    </source>
</evidence>
<dbReference type="PANTHER" id="PTHR42788">
    <property type="entry name" value="TAURINE IMPORT ATP-BINDING PROTEIN-RELATED"/>
    <property type="match status" value="1"/>
</dbReference>
<dbReference type="InterPro" id="IPR003593">
    <property type="entry name" value="AAA+_ATPase"/>
</dbReference>
<keyword evidence="3 5" id="KW-0067">ATP-binding</keyword>
<proteinExistence type="predicted"/>
<dbReference type="InterPro" id="IPR017871">
    <property type="entry name" value="ABC_transporter-like_CS"/>
</dbReference>
<evidence type="ECO:0000256" key="2">
    <source>
        <dbReference type="ARBA" id="ARBA00022741"/>
    </source>
</evidence>
<evidence type="ECO:0000259" key="4">
    <source>
        <dbReference type="PROSITE" id="PS50893"/>
    </source>
</evidence>
<dbReference type="GO" id="GO:0016887">
    <property type="term" value="F:ATP hydrolysis activity"/>
    <property type="evidence" value="ECO:0007669"/>
    <property type="project" value="InterPro"/>
</dbReference>
<dbReference type="GO" id="GO:0005524">
    <property type="term" value="F:ATP binding"/>
    <property type="evidence" value="ECO:0007669"/>
    <property type="project" value="UniProtKB-KW"/>
</dbReference>
<evidence type="ECO:0000313" key="6">
    <source>
        <dbReference type="Proteomes" id="UP000253303"/>
    </source>
</evidence>
<dbReference type="InterPro" id="IPR003439">
    <property type="entry name" value="ABC_transporter-like_ATP-bd"/>
</dbReference>
<accession>A0A366LRD5</accession>
<dbReference type="CDD" id="cd03293">
    <property type="entry name" value="ABC_NrtD_SsuB_transporters"/>
    <property type="match status" value="1"/>
</dbReference>
<sequence>MRAVGKRFDGGVEAVKDLSLTVAPGEFVSIVGSSGCGKSTLLRIIAGLVPGTSGSVEVHGEPVTAPRRDVGLMFQRPALLAWKTSLENVLLPVALHRRVGADDLREAMRLLGLFHLQGFEHRFPRQLSGGMQQRVALARLLMTGARVRLLDEPFGALDELTRESLNLQLARLHERSASATVFITHNISEAVLLSDRVIVMTARPGTIAADVAIPLPRPRSLSTAHTPDFQKLALAVRDGLESPSGEGG</sequence>
<dbReference type="SMART" id="SM00382">
    <property type="entry name" value="AAA"/>
    <property type="match status" value="1"/>
</dbReference>
<organism evidence="5 6">
    <name type="scientific">Spongiactinospora rosea</name>
    <dbReference type="NCBI Taxonomy" id="2248750"/>
    <lineage>
        <taxon>Bacteria</taxon>
        <taxon>Bacillati</taxon>
        <taxon>Actinomycetota</taxon>
        <taxon>Actinomycetes</taxon>
        <taxon>Streptosporangiales</taxon>
        <taxon>Streptosporangiaceae</taxon>
        <taxon>Spongiactinospora</taxon>
    </lineage>
</organism>
<feature type="domain" description="ABC transporter" evidence="4">
    <location>
        <begin position="1"/>
        <end position="227"/>
    </location>
</feature>
<protein>
    <submittedName>
        <fullName evidence="5">ABC transporter ATP-binding protein</fullName>
    </submittedName>
</protein>
<dbReference type="InterPro" id="IPR050166">
    <property type="entry name" value="ABC_transporter_ATP-bind"/>
</dbReference>
<keyword evidence="6" id="KW-1185">Reference proteome</keyword>
<comment type="caution">
    <text evidence="5">The sequence shown here is derived from an EMBL/GenBank/DDBJ whole genome shotgun (WGS) entry which is preliminary data.</text>
</comment>
<dbReference type="Gene3D" id="3.40.50.300">
    <property type="entry name" value="P-loop containing nucleotide triphosphate hydrolases"/>
    <property type="match status" value="1"/>
</dbReference>
<dbReference type="Proteomes" id="UP000253303">
    <property type="component" value="Unassembled WGS sequence"/>
</dbReference>
<dbReference type="OrthoDB" id="3514167at2"/>
<dbReference type="PROSITE" id="PS00211">
    <property type="entry name" value="ABC_TRANSPORTER_1"/>
    <property type="match status" value="1"/>
</dbReference>
<dbReference type="PANTHER" id="PTHR42788:SF13">
    <property type="entry name" value="ALIPHATIC SULFONATES IMPORT ATP-BINDING PROTEIN SSUB"/>
    <property type="match status" value="1"/>
</dbReference>
<dbReference type="PROSITE" id="PS50893">
    <property type="entry name" value="ABC_TRANSPORTER_2"/>
    <property type="match status" value="1"/>
</dbReference>
<dbReference type="AlphaFoldDB" id="A0A366LRD5"/>
<keyword evidence="1" id="KW-0813">Transport</keyword>
<gene>
    <name evidence="5" type="ORF">DP939_32305</name>
</gene>
<keyword evidence="2" id="KW-0547">Nucleotide-binding</keyword>